<feature type="compositionally biased region" description="Low complexity" evidence="1">
    <location>
        <begin position="210"/>
        <end position="221"/>
    </location>
</feature>
<dbReference type="OrthoDB" id="9114041at2"/>
<dbReference type="eggNOG" id="ENOG50316IS">
    <property type="taxonomic scope" value="Bacteria"/>
</dbReference>
<feature type="signal peptide" evidence="2">
    <location>
        <begin position="1"/>
        <end position="20"/>
    </location>
</feature>
<evidence type="ECO:0008006" key="5">
    <source>
        <dbReference type="Google" id="ProtNLM"/>
    </source>
</evidence>
<dbReference type="EMBL" id="CP001044">
    <property type="protein sequence ID" value="ACC73121.1"/>
    <property type="molecule type" value="Genomic_DNA"/>
</dbReference>
<dbReference type="Proteomes" id="UP000001192">
    <property type="component" value="Chromosome 2"/>
</dbReference>
<reference evidence="4" key="1">
    <citation type="journal article" date="2014" name="Stand. Genomic Sci.">
        <title>Complete genome sequence of Burkholderia phymatum STM815(T), a broad host range and efficient nitrogen-fixing symbiont of Mimosa species.</title>
        <authorList>
            <person name="Moulin L."/>
            <person name="Klonowska A."/>
            <person name="Caroline B."/>
            <person name="Booth K."/>
            <person name="Vriezen J.A."/>
            <person name="Melkonian R."/>
            <person name="James E.K."/>
            <person name="Young J.P."/>
            <person name="Bena G."/>
            <person name="Hauser L."/>
            <person name="Land M."/>
            <person name="Kyrpides N."/>
            <person name="Bruce D."/>
            <person name="Chain P."/>
            <person name="Copeland A."/>
            <person name="Pitluck S."/>
            <person name="Woyke T."/>
            <person name="Lizotte-Waniewski M."/>
            <person name="Bristow J."/>
            <person name="Riley M."/>
        </authorList>
    </citation>
    <scope>NUCLEOTIDE SEQUENCE [LARGE SCALE GENOMIC DNA]</scope>
    <source>
        <strain evidence="4">DSM 17167 / CIP 108236 / LMG 21445 / STM815</strain>
    </source>
</reference>
<evidence type="ECO:0000313" key="3">
    <source>
        <dbReference type="EMBL" id="ACC73121.1"/>
    </source>
</evidence>
<protein>
    <recommendedName>
        <fullName evidence="5">Lipoprotein</fullName>
    </recommendedName>
</protein>
<sequence length="221" mass="24395" precursor="true">MFTMKLAKSFAAIAAFAAFAALPGCVTSEQQIAAAPARPRPTVVATQPPPPPAAVVVRAPAPAPQPVYVAAPSDVYIAHVADRDVVFVGGNTYLWVVGPDGRRQPHFYAHGDRRAEVLRRREHLRVEMARRHGHPPVHALAAPQRDEHTPHPHGERPAYAQQPHRRERHDVPTARHAEQGAQQRPMRVAERSGHEPAPRDHRPPPRVDEAQQQTRRQGQAG</sequence>
<feature type="compositionally biased region" description="Basic and acidic residues" evidence="1">
    <location>
        <begin position="168"/>
        <end position="178"/>
    </location>
</feature>
<feature type="compositionally biased region" description="Basic and acidic residues" evidence="1">
    <location>
        <begin position="144"/>
        <end position="156"/>
    </location>
</feature>
<evidence type="ECO:0000256" key="1">
    <source>
        <dbReference type="SAM" id="MobiDB-lite"/>
    </source>
</evidence>
<accession>B2JPB8</accession>
<keyword evidence="4" id="KW-1185">Reference proteome</keyword>
<organism evidence="3 4">
    <name type="scientific">Paraburkholderia phymatum (strain DSM 17167 / CIP 108236 / LMG 21445 / STM815)</name>
    <name type="common">Burkholderia phymatum</name>
    <dbReference type="NCBI Taxonomy" id="391038"/>
    <lineage>
        <taxon>Bacteria</taxon>
        <taxon>Pseudomonadati</taxon>
        <taxon>Pseudomonadota</taxon>
        <taxon>Betaproteobacteria</taxon>
        <taxon>Burkholderiales</taxon>
        <taxon>Burkholderiaceae</taxon>
        <taxon>Paraburkholderia</taxon>
    </lineage>
</organism>
<dbReference type="AlphaFoldDB" id="B2JPB8"/>
<keyword evidence="2" id="KW-0732">Signal</keyword>
<dbReference type="STRING" id="391038.Bphy_3998"/>
<feature type="region of interest" description="Disordered" evidence="1">
    <location>
        <begin position="128"/>
        <end position="221"/>
    </location>
</feature>
<name>B2JPB8_PARP8</name>
<gene>
    <name evidence="3" type="ordered locus">Bphy_3998</name>
</gene>
<feature type="compositionally biased region" description="Basic and acidic residues" evidence="1">
    <location>
        <begin position="187"/>
        <end position="209"/>
    </location>
</feature>
<proteinExistence type="predicted"/>
<feature type="chain" id="PRO_5002778078" description="Lipoprotein" evidence="2">
    <location>
        <begin position="21"/>
        <end position="221"/>
    </location>
</feature>
<evidence type="ECO:0000256" key="2">
    <source>
        <dbReference type="SAM" id="SignalP"/>
    </source>
</evidence>
<dbReference type="HOGENOM" id="CLU_1335432_0_0_4"/>
<evidence type="ECO:0000313" key="4">
    <source>
        <dbReference type="Proteomes" id="UP000001192"/>
    </source>
</evidence>
<dbReference type="KEGG" id="bph:Bphy_3998"/>